<evidence type="ECO:0000256" key="3">
    <source>
        <dbReference type="PROSITE-ProRule" id="PRU00023"/>
    </source>
</evidence>
<feature type="domain" description="ACB" evidence="5">
    <location>
        <begin position="9"/>
        <end position="104"/>
    </location>
</feature>
<dbReference type="PROSITE" id="PS50088">
    <property type="entry name" value="ANK_REPEAT"/>
    <property type="match status" value="1"/>
</dbReference>
<feature type="repeat" description="ANK" evidence="3">
    <location>
        <begin position="198"/>
        <end position="230"/>
    </location>
</feature>
<dbReference type="OrthoDB" id="341259at2759"/>
<evidence type="ECO:0000256" key="2">
    <source>
        <dbReference type="ARBA" id="ARBA00023043"/>
    </source>
</evidence>
<accession>A0A1Y1UN05</accession>
<dbReference type="GO" id="GO:0000062">
    <property type="term" value="F:fatty-acyl-CoA binding"/>
    <property type="evidence" value="ECO:0007669"/>
    <property type="project" value="InterPro"/>
</dbReference>
<organism evidence="6 7">
    <name type="scientific">Kockovaella imperatae</name>
    <dbReference type="NCBI Taxonomy" id="4999"/>
    <lineage>
        <taxon>Eukaryota</taxon>
        <taxon>Fungi</taxon>
        <taxon>Dikarya</taxon>
        <taxon>Basidiomycota</taxon>
        <taxon>Agaricomycotina</taxon>
        <taxon>Tremellomycetes</taxon>
        <taxon>Tremellales</taxon>
        <taxon>Cuniculitremaceae</taxon>
        <taxon>Kockovaella</taxon>
    </lineage>
</organism>
<dbReference type="InterPro" id="IPR002110">
    <property type="entry name" value="Ankyrin_rpt"/>
</dbReference>
<name>A0A1Y1UN05_9TREE</name>
<dbReference type="AlphaFoldDB" id="A0A1Y1UN05"/>
<evidence type="ECO:0000313" key="7">
    <source>
        <dbReference type="Proteomes" id="UP000193218"/>
    </source>
</evidence>
<dbReference type="EMBL" id="NBSH01000003">
    <property type="protein sequence ID" value="ORX38897.1"/>
    <property type="molecule type" value="Genomic_DNA"/>
</dbReference>
<dbReference type="STRING" id="4999.A0A1Y1UN05"/>
<evidence type="ECO:0000256" key="4">
    <source>
        <dbReference type="SAM" id="MobiDB-lite"/>
    </source>
</evidence>
<dbReference type="InParanoid" id="A0A1Y1UN05"/>
<keyword evidence="7" id="KW-1185">Reference proteome</keyword>
<dbReference type="PANTHER" id="PTHR24171">
    <property type="entry name" value="ANKYRIN REPEAT DOMAIN-CONTAINING PROTEIN 39-RELATED"/>
    <property type="match status" value="1"/>
</dbReference>
<keyword evidence="2 3" id="KW-0040">ANK repeat</keyword>
<dbReference type="GeneID" id="33556756"/>
<protein>
    <submittedName>
        <fullName evidence="6">Ankyrin repeat-containing domain protein</fullName>
    </submittedName>
</protein>
<proteinExistence type="predicted"/>
<dbReference type="SMART" id="SM00248">
    <property type="entry name" value="ANK"/>
    <property type="match status" value="2"/>
</dbReference>
<dbReference type="InterPro" id="IPR035984">
    <property type="entry name" value="Acyl-CoA-binding_sf"/>
</dbReference>
<keyword evidence="1" id="KW-0677">Repeat</keyword>
<gene>
    <name evidence="6" type="ORF">BD324DRAFT_617824</name>
</gene>
<dbReference type="PROSITE" id="PS50297">
    <property type="entry name" value="ANK_REP_REGION"/>
    <property type="match status" value="1"/>
</dbReference>
<dbReference type="InterPro" id="IPR014352">
    <property type="entry name" value="FERM/acyl-CoA-bd_prot_sf"/>
</dbReference>
<dbReference type="Pfam" id="PF00887">
    <property type="entry name" value="ACBP"/>
    <property type="match status" value="1"/>
</dbReference>
<dbReference type="InterPro" id="IPR000582">
    <property type="entry name" value="Acyl-CoA-binding_protein"/>
</dbReference>
<dbReference type="Pfam" id="PF12796">
    <property type="entry name" value="Ank_2"/>
    <property type="match status" value="1"/>
</dbReference>
<evidence type="ECO:0000259" key="5">
    <source>
        <dbReference type="PROSITE" id="PS51228"/>
    </source>
</evidence>
<dbReference type="Gene3D" id="1.25.40.20">
    <property type="entry name" value="Ankyrin repeat-containing domain"/>
    <property type="match status" value="1"/>
</dbReference>
<evidence type="ECO:0000256" key="1">
    <source>
        <dbReference type="ARBA" id="ARBA00022737"/>
    </source>
</evidence>
<dbReference type="PROSITE" id="PS51228">
    <property type="entry name" value="ACB_2"/>
    <property type="match status" value="1"/>
</dbReference>
<evidence type="ECO:0000313" key="6">
    <source>
        <dbReference type="EMBL" id="ORX38897.1"/>
    </source>
</evidence>
<dbReference type="SUPFAM" id="SSF48403">
    <property type="entry name" value="Ankyrin repeat"/>
    <property type="match status" value="1"/>
</dbReference>
<comment type="caution">
    <text evidence="6">The sequence shown here is derived from an EMBL/GenBank/DDBJ whole genome shotgun (WGS) entry which is preliminary data.</text>
</comment>
<dbReference type="InterPro" id="IPR036770">
    <property type="entry name" value="Ankyrin_rpt-contain_sf"/>
</dbReference>
<dbReference type="Proteomes" id="UP000193218">
    <property type="component" value="Unassembled WGS sequence"/>
</dbReference>
<feature type="region of interest" description="Disordered" evidence="4">
    <location>
        <begin position="117"/>
        <end position="151"/>
    </location>
</feature>
<dbReference type="RefSeq" id="XP_021872760.1">
    <property type="nucleotide sequence ID" value="XM_022014948.1"/>
</dbReference>
<reference evidence="6 7" key="1">
    <citation type="submission" date="2017-03" db="EMBL/GenBank/DDBJ databases">
        <title>Widespread Adenine N6-methylation of Active Genes in Fungi.</title>
        <authorList>
            <consortium name="DOE Joint Genome Institute"/>
            <person name="Mondo S.J."/>
            <person name="Dannebaum R.O."/>
            <person name="Kuo R.C."/>
            <person name="Louie K.B."/>
            <person name="Bewick A.J."/>
            <person name="Labutti K."/>
            <person name="Haridas S."/>
            <person name="Kuo A."/>
            <person name="Salamov A."/>
            <person name="Ahrendt S.R."/>
            <person name="Lau R."/>
            <person name="Bowen B.P."/>
            <person name="Lipzen A."/>
            <person name="Sullivan W."/>
            <person name="Andreopoulos W.B."/>
            <person name="Clum A."/>
            <person name="Lindquist E."/>
            <person name="Daum C."/>
            <person name="Northen T.R."/>
            <person name="Ramamoorthy G."/>
            <person name="Schmitz R.J."/>
            <person name="Gryganskyi A."/>
            <person name="Culley D."/>
            <person name="Magnuson J."/>
            <person name="James T.Y."/>
            <person name="O'Malley M.A."/>
            <person name="Stajich J.E."/>
            <person name="Spatafora J.W."/>
            <person name="Visel A."/>
            <person name="Grigoriev I.V."/>
        </authorList>
    </citation>
    <scope>NUCLEOTIDE SEQUENCE [LARGE SCALE GENOMIC DNA]</scope>
    <source>
        <strain evidence="6 7">NRRL Y-17943</strain>
    </source>
</reference>
<sequence length="255" mass="28091">MTRDDSYNIGKAFKAASEWLSGTPAAAHLPNERKLELYGLFKYIQSGIGPAGSRPSLFSPAPRAKYDAWVVQHARYSVEGLEGVAKAQERYMSIAREVGWDGHVPVDEDNDEDLEHLDSEDEEDHAGKRSSTSTGEVRGKSSNTGMGTGVSMMSREEMEVDGARDLYPLHEAVLTNDLDTIKALLDQSPELIDVKDDTGNTALHLAVDRGYIAIVEFLLMRHADLSVQDEDGQTPLDIATMLDRTEIIMLLQVKA</sequence>
<dbReference type="Gene3D" id="1.20.80.10">
    <property type="match status" value="1"/>
</dbReference>
<feature type="compositionally biased region" description="Polar residues" evidence="4">
    <location>
        <begin position="129"/>
        <end position="145"/>
    </location>
</feature>
<dbReference type="SUPFAM" id="SSF47027">
    <property type="entry name" value="Acyl-CoA binding protein"/>
    <property type="match status" value="1"/>
</dbReference>